<sequence length="65" mass="7109">MEQDANDVIWVLDVIGEESAVNISAEEANPASTVLTVRAEVRFVLHVVALGFLTLVCRKRLLGET</sequence>
<evidence type="ECO:0000313" key="2">
    <source>
        <dbReference type="Proteomes" id="UP000060787"/>
    </source>
</evidence>
<dbReference type="RefSeq" id="WP_057917171.1">
    <property type="nucleotide sequence ID" value="NZ_CP011129.1"/>
</dbReference>
<dbReference type="AlphaFoldDB" id="A0A0S2F7T7"/>
<dbReference type="KEGG" id="laq:GLA29479_4382"/>
<accession>A0A0S2F7T7</accession>
<evidence type="ECO:0000313" key="1">
    <source>
        <dbReference type="EMBL" id="ALN79612.1"/>
    </source>
</evidence>
<dbReference type="Proteomes" id="UP000060787">
    <property type="component" value="Chromosome"/>
</dbReference>
<dbReference type="KEGG" id="lab:LA76x_1456"/>
<gene>
    <name evidence="1" type="ORF">LA76x_1456</name>
</gene>
<name>A0A0S2F7T7_LYSAN</name>
<dbReference type="PATRIC" id="fig|84531.7.peg.4280"/>
<organism evidence="1 2">
    <name type="scientific">Lysobacter antibioticus</name>
    <dbReference type="NCBI Taxonomy" id="84531"/>
    <lineage>
        <taxon>Bacteria</taxon>
        <taxon>Pseudomonadati</taxon>
        <taxon>Pseudomonadota</taxon>
        <taxon>Gammaproteobacteria</taxon>
        <taxon>Lysobacterales</taxon>
        <taxon>Lysobacteraceae</taxon>
        <taxon>Lysobacter</taxon>
    </lineage>
</organism>
<protein>
    <submittedName>
        <fullName evidence="1">Uncharacterized protein</fullName>
    </submittedName>
</protein>
<proteinExistence type="predicted"/>
<dbReference type="OrthoDB" id="6026426at2"/>
<reference evidence="1 2" key="1">
    <citation type="journal article" date="2015" name="BMC Genomics">
        <title>Comparative genomics and metabolic profiling of the genus Lysobacter.</title>
        <authorList>
            <person name="de Bruijn I."/>
            <person name="Cheng X."/>
            <person name="de Jager V."/>
            <person name="Exposito R.G."/>
            <person name="Watrous J."/>
            <person name="Patel N."/>
            <person name="Postma J."/>
            <person name="Dorrestein P.C."/>
            <person name="Kobayashi D."/>
            <person name="Raaijmakers J.M."/>
        </authorList>
    </citation>
    <scope>NUCLEOTIDE SEQUENCE [LARGE SCALE GENOMIC DNA]</scope>
    <source>
        <strain evidence="1 2">76</strain>
    </source>
</reference>
<keyword evidence="2" id="KW-1185">Reference proteome</keyword>
<dbReference type="EMBL" id="CP011129">
    <property type="protein sequence ID" value="ALN79612.1"/>
    <property type="molecule type" value="Genomic_DNA"/>
</dbReference>